<gene>
    <name evidence="1" type="ORF">MCMEM_1779</name>
</gene>
<name>A0A0E3STC2_METMT</name>
<reference evidence="1 2" key="1">
    <citation type="submission" date="2014-07" db="EMBL/GenBank/DDBJ databases">
        <title>Methanogenic archaea and the global carbon cycle.</title>
        <authorList>
            <person name="Henriksen J.R."/>
            <person name="Luke J."/>
            <person name="Reinhart S."/>
            <person name="Benedict M.N."/>
            <person name="Youngblut N.D."/>
            <person name="Metcalf M.E."/>
            <person name="Whitaker R.J."/>
            <person name="Metcalf W.W."/>
        </authorList>
    </citation>
    <scope>NUCLEOTIDE SEQUENCE [LARGE SCALE GENOMIC DNA]</scope>
    <source>
        <strain evidence="1 2">MM1</strain>
    </source>
</reference>
<accession>A0A0E3STC2</accession>
<dbReference type="HOGENOM" id="CLU_1782514_0_0_2"/>
<dbReference type="KEGG" id="mmet:MCMEM_1779"/>
<dbReference type="EMBL" id="CP009518">
    <property type="protein sequence ID" value="AKB85832.1"/>
    <property type="molecule type" value="Genomic_DNA"/>
</dbReference>
<sequence length="145" mass="16356">MQEQGISHLSPALKTWRDLSEEDRDLRIRALLTISAMRKGASLTKAAKEQGITSKQAAAHLGKYVHKKKGRWIATHTDKIERGRWFYSDGERISVIINDSRDASLISKYLNAVRWALKSGDESILQSFKGVKVTDVDGGMHCFRN</sequence>
<keyword evidence="2" id="KW-1185">Reference proteome</keyword>
<dbReference type="Proteomes" id="UP000033048">
    <property type="component" value="Chromosome"/>
</dbReference>
<organism evidence="1 2">
    <name type="scientific">Methanococcoides methylutens MM1</name>
    <dbReference type="NCBI Taxonomy" id="1434104"/>
    <lineage>
        <taxon>Archaea</taxon>
        <taxon>Methanobacteriati</taxon>
        <taxon>Methanobacteriota</taxon>
        <taxon>Stenosarchaea group</taxon>
        <taxon>Methanomicrobia</taxon>
        <taxon>Methanosarcinales</taxon>
        <taxon>Methanosarcinaceae</taxon>
        <taxon>Methanococcoides</taxon>
    </lineage>
</organism>
<evidence type="ECO:0000313" key="1">
    <source>
        <dbReference type="EMBL" id="AKB85832.1"/>
    </source>
</evidence>
<evidence type="ECO:0000313" key="2">
    <source>
        <dbReference type="Proteomes" id="UP000033048"/>
    </source>
</evidence>
<protein>
    <submittedName>
        <fullName evidence="1">Uncharacterized protein</fullName>
    </submittedName>
</protein>
<proteinExistence type="predicted"/>
<dbReference type="AlphaFoldDB" id="A0A0E3STC2"/>
<dbReference type="STRING" id="1434104.MCMEM_1779"/>